<name>A0AAW1TFB0_9CHLO</name>
<evidence type="ECO:0000313" key="2">
    <source>
        <dbReference type="EMBL" id="KAK9867609.1"/>
    </source>
</evidence>
<keyword evidence="3" id="KW-1185">Reference proteome</keyword>
<comment type="caution">
    <text evidence="2">The sequence shown here is derived from an EMBL/GenBank/DDBJ whole genome shotgun (WGS) entry which is preliminary data.</text>
</comment>
<gene>
    <name evidence="2" type="ORF">WJX84_002230</name>
</gene>
<proteinExistence type="predicted"/>
<sequence length="90" mass="9744">MGVTCDKFGISGTQFHIREQNSSFNSVPQVASEQQDCLTTSPRGPSTRRVGPCGRWTGHHQAWSPKARSRIWLAKAAMESAGLIAAAAIF</sequence>
<organism evidence="2 3">
    <name type="scientific">Apatococcus fuscideae</name>
    <dbReference type="NCBI Taxonomy" id="2026836"/>
    <lineage>
        <taxon>Eukaryota</taxon>
        <taxon>Viridiplantae</taxon>
        <taxon>Chlorophyta</taxon>
        <taxon>core chlorophytes</taxon>
        <taxon>Trebouxiophyceae</taxon>
        <taxon>Chlorellales</taxon>
        <taxon>Chlorellaceae</taxon>
        <taxon>Apatococcus</taxon>
    </lineage>
</organism>
<dbReference type="EMBL" id="JALJOV010000075">
    <property type="protein sequence ID" value="KAK9867609.1"/>
    <property type="molecule type" value="Genomic_DNA"/>
</dbReference>
<reference evidence="2 3" key="1">
    <citation type="journal article" date="2024" name="Nat. Commun.">
        <title>Phylogenomics reveals the evolutionary origins of lichenization in chlorophyte algae.</title>
        <authorList>
            <person name="Puginier C."/>
            <person name="Libourel C."/>
            <person name="Otte J."/>
            <person name="Skaloud P."/>
            <person name="Haon M."/>
            <person name="Grisel S."/>
            <person name="Petersen M."/>
            <person name="Berrin J.G."/>
            <person name="Delaux P.M."/>
            <person name="Dal Grande F."/>
            <person name="Keller J."/>
        </authorList>
    </citation>
    <scope>NUCLEOTIDE SEQUENCE [LARGE SCALE GENOMIC DNA]</scope>
    <source>
        <strain evidence="2 3">SAG 2523</strain>
    </source>
</reference>
<dbReference type="AlphaFoldDB" id="A0AAW1TFB0"/>
<dbReference type="Proteomes" id="UP001485043">
    <property type="component" value="Unassembled WGS sequence"/>
</dbReference>
<feature type="region of interest" description="Disordered" evidence="1">
    <location>
        <begin position="36"/>
        <end position="59"/>
    </location>
</feature>
<evidence type="ECO:0000313" key="3">
    <source>
        <dbReference type="Proteomes" id="UP001485043"/>
    </source>
</evidence>
<evidence type="ECO:0000256" key="1">
    <source>
        <dbReference type="SAM" id="MobiDB-lite"/>
    </source>
</evidence>
<accession>A0AAW1TFB0</accession>
<protein>
    <submittedName>
        <fullName evidence="2">Uncharacterized protein</fullName>
    </submittedName>
</protein>